<dbReference type="PANTHER" id="PTHR30269:SF0">
    <property type="entry name" value="MEMBRANE TRANSPORTER PROTEIN YFCA-RELATED"/>
    <property type="match status" value="1"/>
</dbReference>
<dbReference type="STRING" id="1797.RMCT_3143"/>
<organism evidence="9 10">
    <name type="scientific">Mycolicibacterium thermoresistibile</name>
    <name type="common">Mycobacterium thermoresistibile</name>
    <dbReference type="NCBI Taxonomy" id="1797"/>
    <lineage>
        <taxon>Bacteria</taxon>
        <taxon>Bacillati</taxon>
        <taxon>Actinomycetota</taxon>
        <taxon>Actinomycetes</taxon>
        <taxon>Mycobacteriales</taxon>
        <taxon>Mycobacteriaceae</taxon>
        <taxon>Mycolicibacterium</taxon>
    </lineage>
</organism>
<evidence type="ECO:0000256" key="5">
    <source>
        <dbReference type="ARBA" id="ARBA00022692"/>
    </source>
</evidence>
<evidence type="ECO:0000256" key="4">
    <source>
        <dbReference type="ARBA" id="ARBA00022475"/>
    </source>
</evidence>
<keyword evidence="7 8" id="KW-0472">Membrane</keyword>
<evidence type="ECO:0000256" key="3">
    <source>
        <dbReference type="ARBA" id="ARBA00022448"/>
    </source>
</evidence>
<feature type="transmembrane region" description="Helical" evidence="8">
    <location>
        <begin position="194"/>
        <end position="219"/>
    </location>
</feature>
<name>A0A100XGD9_MYCTH</name>
<accession>A0A100XGD9</accession>
<comment type="subcellular location">
    <subcellularLocation>
        <location evidence="1 8">Cell membrane</location>
        <topology evidence="1 8">Multi-pass membrane protein</topology>
    </subcellularLocation>
</comment>
<sequence length="261" mass="26187">MRDLSRTGRHIRVTDVVLLLAAGIVGGLTGSIAGLASVATYPALLVVGLPPVTANVTNTVALVFNGVGSVWGSRPELAGRRAWIMRLVPGAALGGLAGAVLLLSIPPEGFENSVPPLLALAALAIAVPRRADRDQTGAGHSRLLMLQAAAVFVVSIYSGYFGAAAGVLLLAVLLNLSDATLATANAGKNLTLGVANTVAAAVFAVVAPVQWAAVAPLGAGCLIGSRLGPVVVRHAPATPLRLLIAASGLALAVKLGLDTYL</sequence>
<keyword evidence="3" id="KW-0813">Transport</keyword>
<evidence type="ECO:0000256" key="6">
    <source>
        <dbReference type="ARBA" id="ARBA00022989"/>
    </source>
</evidence>
<evidence type="ECO:0000313" key="9">
    <source>
        <dbReference type="EMBL" id="GAT16174.1"/>
    </source>
</evidence>
<dbReference type="InterPro" id="IPR052017">
    <property type="entry name" value="TSUP"/>
</dbReference>
<evidence type="ECO:0000256" key="2">
    <source>
        <dbReference type="ARBA" id="ARBA00009142"/>
    </source>
</evidence>
<dbReference type="InterPro" id="IPR002781">
    <property type="entry name" value="TM_pro_TauE-like"/>
</dbReference>
<dbReference type="OMA" id="ICIYGGY"/>
<keyword evidence="6 8" id="KW-1133">Transmembrane helix</keyword>
<feature type="transmembrane region" description="Helical" evidence="8">
    <location>
        <begin position="52"/>
        <end position="71"/>
    </location>
</feature>
<dbReference type="Proteomes" id="UP000069654">
    <property type="component" value="Unassembled WGS sequence"/>
</dbReference>
<keyword evidence="5 8" id="KW-0812">Transmembrane</keyword>
<feature type="transmembrane region" description="Helical" evidence="8">
    <location>
        <begin position="83"/>
        <end position="102"/>
    </location>
</feature>
<dbReference type="GO" id="GO:0005886">
    <property type="term" value="C:plasma membrane"/>
    <property type="evidence" value="ECO:0007669"/>
    <property type="project" value="UniProtKB-SubCell"/>
</dbReference>
<feature type="transmembrane region" description="Helical" evidence="8">
    <location>
        <begin position="16"/>
        <end position="40"/>
    </location>
</feature>
<dbReference type="EMBL" id="BCTB01000035">
    <property type="protein sequence ID" value="GAT16174.1"/>
    <property type="molecule type" value="Genomic_DNA"/>
</dbReference>
<comment type="caution">
    <text evidence="9">The sequence shown here is derived from an EMBL/GenBank/DDBJ whole genome shotgun (WGS) entry which is preliminary data.</text>
</comment>
<dbReference type="AlphaFoldDB" id="A0A100XGD9"/>
<comment type="similarity">
    <text evidence="2 8">Belongs to the 4-toluene sulfonate uptake permease (TSUP) (TC 2.A.102) family.</text>
</comment>
<evidence type="ECO:0000256" key="7">
    <source>
        <dbReference type="ARBA" id="ARBA00023136"/>
    </source>
</evidence>
<dbReference type="PANTHER" id="PTHR30269">
    <property type="entry name" value="TRANSMEMBRANE PROTEIN YFCA"/>
    <property type="match status" value="1"/>
</dbReference>
<reference evidence="10" key="2">
    <citation type="submission" date="2016-02" db="EMBL/GenBank/DDBJ databases">
        <title>Draft genome sequence of five rapidly growing Mycobacterium species.</title>
        <authorList>
            <person name="Katahira K."/>
            <person name="Gotou Y."/>
            <person name="Iida K."/>
            <person name="Ogura Y."/>
            <person name="Hayashi T."/>
        </authorList>
    </citation>
    <scope>NUCLEOTIDE SEQUENCE [LARGE SCALE GENOMIC DNA]</scope>
    <source>
        <strain evidence="10">JCM6362</strain>
    </source>
</reference>
<gene>
    <name evidence="9" type="ORF">RMCT_3143</name>
</gene>
<dbReference type="Pfam" id="PF01925">
    <property type="entry name" value="TauE"/>
    <property type="match status" value="1"/>
</dbReference>
<evidence type="ECO:0000313" key="10">
    <source>
        <dbReference type="Proteomes" id="UP000069654"/>
    </source>
</evidence>
<evidence type="ECO:0000256" key="1">
    <source>
        <dbReference type="ARBA" id="ARBA00004651"/>
    </source>
</evidence>
<keyword evidence="4 8" id="KW-1003">Cell membrane</keyword>
<feature type="transmembrane region" description="Helical" evidence="8">
    <location>
        <begin position="143"/>
        <end position="174"/>
    </location>
</feature>
<proteinExistence type="inferred from homology"/>
<evidence type="ECO:0000256" key="8">
    <source>
        <dbReference type="RuleBase" id="RU363041"/>
    </source>
</evidence>
<protein>
    <recommendedName>
        <fullName evidence="8">Probable membrane transporter protein</fullName>
    </recommendedName>
</protein>
<reference evidence="9 10" key="1">
    <citation type="journal article" date="2016" name="Genome Announc.">
        <title>Draft Genome Sequences of Five Rapidly Growing Mycobacterium Species, M. thermoresistibile, M. fortuitum subsp. acetamidolyticum, M. canariasense, M. brisbanense, and M. novocastrense.</title>
        <authorList>
            <person name="Katahira K."/>
            <person name="Ogura Y."/>
            <person name="Gotoh Y."/>
            <person name="Hayashi T."/>
        </authorList>
    </citation>
    <scope>NUCLEOTIDE SEQUENCE [LARGE SCALE GENOMIC DNA]</scope>
    <source>
        <strain evidence="9 10">JCM6362</strain>
    </source>
</reference>